<protein>
    <submittedName>
        <fullName evidence="1">ORF44k</fullName>
    </submittedName>
</protein>
<proteinExistence type="predicted"/>
<dbReference type="GeneID" id="5048571"/>
<organism evidence="1">
    <name type="scientific">Pinus koraiensis</name>
    <name type="common">Korean pine</name>
    <dbReference type="NCBI Taxonomy" id="88728"/>
    <lineage>
        <taxon>Eukaryota</taxon>
        <taxon>Viridiplantae</taxon>
        <taxon>Streptophyta</taxon>
        <taxon>Embryophyta</taxon>
        <taxon>Tracheophyta</taxon>
        <taxon>Spermatophyta</taxon>
        <taxon>Pinopsida</taxon>
        <taxon>Pinidae</taxon>
        <taxon>Conifers I</taxon>
        <taxon>Pinales</taxon>
        <taxon>Pinaceae</taxon>
        <taxon>Pinus</taxon>
        <taxon>Pinus subgen. Strobus</taxon>
    </lineage>
</organism>
<dbReference type="EMBL" id="AY228468">
    <property type="protein sequence ID" value="ABP35443.1"/>
    <property type="molecule type" value="Genomic_DNA"/>
</dbReference>
<reference evidence="1" key="1">
    <citation type="submission" date="2007-04" db="EMBL/GenBank/DDBJ databases">
        <authorList>
            <person name="Noh E.W."/>
            <person name="Lee J.S."/>
            <person name="Choi Y.I."/>
            <person name="Han M.S."/>
            <person name="Yi Y.S."/>
            <person name="Han S.U."/>
        </authorList>
    </citation>
    <scope>NUCLEOTIDE SEQUENCE</scope>
</reference>
<name>A4QMA6_PINKO</name>
<evidence type="ECO:0000313" key="1">
    <source>
        <dbReference type="EMBL" id="ABP35443.1"/>
    </source>
</evidence>
<sequence>MFPTKKEGSGVHFSSYDPHLLKMKTLFRGTKTICHDRFQAKHLL</sequence>
<keyword evidence="1" id="KW-0150">Chloroplast</keyword>
<keyword evidence="1" id="KW-0934">Plastid</keyword>
<dbReference type="AlphaFoldDB" id="A4QMA6"/>
<accession>A4QMA6</accession>
<geneLocation type="chloroplast" evidence="1"/>
<dbReference type="RefSeq" id="YP_001152200.1">
    <property type="nucleotide sequence ID" value="NC_004677.2"/>
</dbReference>